<proteinExistence type="predicted"/>
<dbReference type="InterPro" id="IPR041496">
    <property type="entry name" value="YitH/HolE_GNAT"/>
</dbReference>
<evidence type="ECO:0000313" key="2">
    <source>
        <dbReference type="Proteomes" id="UP000036681"/>
    </source>
</evidence>
<dbReference type="GO" id="GO:0016747">
    <property type="term" value="F:acyltransferase activity, transferring groups other than amino-acyl groups"/>
    <property type="evidence" value="ECO:0007669"/>
    <property type="project" value="InterPro"/>
</dbReference>
<dbReference type="Gene3D" id="3.40.630.90">
    <property type="match status" value="1"/>
</dbReference>
<sequence length="377" mass="42177">MSGYEVVRNPVADVWRAIVDLTYKDEGWLLSYEDYAMWLEAFSDNRFILFAAISKETKDVLGSVCLAIYGADLEHSDIMTVGVFYVRPDHRGTGVGTRLFGALMDEAKKHGDNVTLNGVLRMSPKYANRYGFNKFNNWHPTPVTVAAEHLRPSVVEKDSEVIIVSNKDIPFEQLLHYDKNIIGIERHGYLSALLRQKRSIHKVAVKSEQIVGLINARDVVGNYLCIGPFYADNNVVACSLLRALFDSTDNLNGYAGLMMCIPTLNKSAFHIVEKISAGHLVKHDYMASQFTDHVIPTKVVACSLLRALFDSTDNLNGYAGLMMCIPTLNKSAFHIVEKISAGHLVKHDYMASQFTDHVIPTKVENIFAITEYAMSYA</sequence>
<dbReference type="Gene3D" id="3.40.630.30">
    <property type="match status" value="1"/>
</dbReference>
<protein>
    <submittedName>
        <fullName evidence="3">N-acetyltransferase domain-containing protein</fullName>
    </submittedName>
</protein>
<dbReference type="Pfam" id="PF18014">
    <property type="entry name" value="Acetyltransf_18"/>
    <property type="match status" value="1"/>
</dbReference>
<dbReference type="PANTHER" id="PTHR47408">
    <property type="entry name" value="PROTEIN CBG01304-RELATED"/>
    <property type="match status" value="1"/>
</dbReference>
<name>A0A0M3HQ38_ASCLU</name>
<dbReference type="InterPro" id="IPR000182">
    <property type="entry name" value="GNAT_dom"/>
</dbReference>
<dbReference type="AlphaFoldDB" id="A0A0M3HQ38"/>
<dbReference type="PROSITE" id="PS51186">
    <property type="entry name" value="GNAT"/>
    <property type="match status" value="1"/>
</dbReference>
<evidence type="ECO:0000313" key="3">
    <source>
        <dbReference type="WBParaSite" id="ALUE_0000413101-mRNA-1"/>
    </source>
</evidence>
<dbReference type="CDD" id="cd04301">
    <property type="entry name" value="NAT_SF"/>
    <property type="match status" value="1"/>
</dbReference>
<keyword evidence="2" id="KW-1185">Reference proteome</keyword>
<dbReference type="InterPro" id="IPR016181">
    <property type="entry name" value="Acyl_CoA_acyltransferase"/>
</dbReference>
<dbReference type="Pfam" id="PF00583">
    <property type="entry name" value="Acetyltransf_1"/>
    <property type="match status" value="1"/>
</dbReference>
<organism evidence="2 3">
    <name type="scientific">Ascaris lumbricoides</name>
    <name type="common">Giant roundworm</name>
    <dbReference type="NCBI Taxonomy" id="6252"/>
    <lineage>
        <taxon>Eukaryota</taxon>
        <taxon>Metazoa</taxon>
        <taxon>Ecdysozoa</taxon>
        <taxon>Nematoda</taxon>
        <taxon>Chromadorea</taxon>
        <taxon>Rhabditida</taxon>
        <taxon>Spirurina</taxon>
        <taxon>Ascaridomorpha</taxon>
        <taxon>Ascaridoidea</taxon>
        <taxon>Ascarididae</taxon>
        <taxon>Ascaris</taxon>
    </lineage>
</organism>
<evidence type="ECO:0000259" key="1">
    <source>
        <dbReference type="PROSITE" id="PS51186"/>
    </source>
</evidence>
<dbReference type="SUPFAM" id="SSF55729">
    <property type="entry name" value="Acyl-CoA N-acyltransferases (Nat)"/>
    <property type="match status" value="1"/>
</dbReference>
<feature type="domain" description="N-acetyltransferase" evidence="1">
    <location>
        <begin position="5"/>
        <end position="152"/>
    </location>
</feature>
<dbReference type="Proteomes" id="UP000036681">
    <property type="component" value="Unplaced"/>
</dbReference>
<accession>A0A0M3HQ38</accession>
<dbReference type="WBParaSite" id="ALUE_0000413101-mRNA-1">
    <property type="protein sequence ID" value="ALUE_0000413101-mRNA-1"/>
    <property type="gene ID" value="ALUE_0000413101"/>
</dbReference>
<reference evidence="3" key="1">
    <citation type="submission" date="2017-02" db="UniProtKB">
        <authorList>
            <consortium name="WormBaseParasite"/>
        </authorList>
    </citation>
    <scope>IDENTIFICATION</scope>
</reference>